<evidence type="ECO:0000259" key="3">
    <source>
        <dbReference type="Pfam" id="PF02347"/>
    </source>
</evidence>
<dbReference type="Gene3D" id="3.40.640.10">
    <property type="entry name" value="Type I PLP-dependent aspartate aminotransferase-like (Major domain)"/>
    <property type="match status" value="1"/>
</dbReference>
<keyword evidence="1" id="KW-0663">Pyridoxal phosphate</keyword>
<evidence type="ECO:0000256" key="1">
    <source>
        <dbReference type="ARBA" id="ARBA00022898"/>
    </source>
</evidence>
<evidence type="ECO:0000313" key="4">
    <source>
        <dbReference type="EMBL" id="SVB67040.1"/>
    </source>
</evidence>
<gene>
    <name evidence="4" type="ORF">METZ01_LOCUS219894</name>
</gene>
<feature type="domain" description="Glycine cleavage system P-protein N-terminal" evidence="3">
    <location>
        <begin position="35"/>
        <end position="210"/>
    </location>
</feature>
<proteinExistence type="predicted"/>
<dbReference type="EMBL" id="UINC01052106">
    <property type="protein sequence ID" value="SVB67040.1"/>
    <property type="molecule type" value="Genomic_DNA"/>
</dbReference>
<evidence type="ECO:0000256" key="2">
    <source>
        <dbReference type="ARBA" id="ARBA00023002"/>
    </source>
</evidence>
<name>A0A382FVM5_9ZZZZ</name>
<dbReference type="AlphaFoldDB" id="A0A382FVM5"/>
<dbReference type="FunFam" id="3.40.640.10:FF:000199">
    <property type="entry name" value="Glycine dehydrogenase [decarboxylating], mitochondrial"/>
    <property type="match status" value="1"/>
</dbReference>
<dbReference type="PANTHER" id="PTHR11773:SF1">
    <property type="entry name" value="GLYCINE DEHYDROGENASE (DECARBOXYLATING), MITOCHONDRIAL"/>
    <property type="match status" value="1"/>
</dbReference>
<dbReference type="InterPro" id="IPR015424">
    <property type="entry name" value="PyrdxlP-dep_Trfase"/>
</dbReference>
<dbReference type="GO" id="GO:0030170">
    <property type="term" value="F:pyridoxal phosphate binding"/>
    <property type="evidence" value="ECO:0007669"/>
    <property type="project" value="TreeGrafter"/>
</dbReference>
<dbReference type="InterPro" id="IPR020581">
    <property type="entry name" value="GDC_P"/>
</dbReference>
<sequence>MLVCDHPNADTAGAVPEANIEPMTLTEHPDHFAARHIGPDAAEARTMLEALGHDSMEGFIDTVVPPSIRSARPLNLPPALSEHEALVALKQIISANKPFRSYLGMGFHNCLVPPAIQRNLLENPGWYTQYTPYQAEISQGRLESLLNFQTMVVDLTGLEIANASLLDEATACAEAMVMCHTVKGKGSRNVFVAAADCHPQNIELLQTRAAP</sequence>
<accession>A0A382FVM5</accession>
<reference evidence="4" key="1">
    <citation type="submission" date="2018-05" db="EMBL/GenBank/DDBJ databases">
        <authorList>
            <person name="Lanie J.A."/>
            <person name="Ng W.-L."/>
            <person name="Kazmierczak K.M."/>
            <person name="Andrzejewski T.M."/>
            <person name="Davidsen T.M."/>
            <person name="Wayne K.J."/>
            <person name="Tettelin H."/>
            <person name="Glass J.I."/>
            <person name="Rusch D."/>
            <person name="Podicherti R."/>
            <person name="Tsui H.-C.T."/>
            <person name="Winkler M.E."/>
        </authorList>
    </citation>
    <scope>NUCLEOTIDE SEQUENCE</scope>
</reference>
<feature type="non-terminal residue" evidence="4">
    <location>
        <position position="211"/>
    </location>
</feature>
<dbReference type="GO" id="GO:0005829">
    <property type="term" value="C:cytosol"/>
    <property type="evidence" value="ECO:0007669"/>
    <property type="project" value="TreeGrafter"/>
</dbReference>
<dbReference type="PANTHER" id="PTHR11773">
    <property type="entry name" value="GLYCINE DEHYDROGENASE, DECARBOXYLATING"/>
    <property type="match status" value="1"/>
</dbReference>
<dbReference type="GO" id="GO:0005960">
    <property type="term" value="C:glycine cleavage complex"/>
    <property type="evidence" value="ECO:0007669"/>
    <property type="project" value="TreeGrafter"/>
</dbReference>
<protein>
    <recommendedName>
        <fullName evidence="3">Glycine cleavage system P-protein N-terminal domain-containing protein</fullName>
    </recommendedName>
</protein>
<organism evidence="4">
    <name type="scientific">marine metagenome</name>
    <dbReference type="NCBI Taxonomy" id="408172"/>
    <lineage>
        <taxon>unclassified sequences</taxon>
        <taxon>metagenomes</taxon>
        <taxon>ecological metagenomes</taxon>
    </lineage>
</organism>
<dbReference type="GO" id="GO:0016594">
    <property type="term" value="F:glycine binding"/>
    <property type="evidence" value="ECO:0007669"/>
    <property type="project" value="TreeGrafter"/>
</dbReference>
<dbReference type="InterPro" id="IPR049315">
    <property type="entry name" value="GDC-P_N"/>
</dbReference>
<dbReference type="Pfam" id="PF02347">
    <property type="entry name" value="GDC-P"/>
    <property type="match status" value="1"/>
</dbReference>
<keyword evidence="2" id="KW-0560">Oxidoreductase</keyword>
<dbReference type="GO" id="GO:0004375">
    <property type="term" value="F:glycine dehydrogenase (decarboxylating) activity"/>
    <property type="evidence" value="ECO:0007669"/>
    <property type="project" value="InterPro"/>
</dbReference>
<dbReference type="GO" id="GO:0019464">
    <property type="term" value="P:glycine decarboxylation via glycine cleavage system"/>
    <property type="evidence" value="ECO:0007669"/>
    <property type="project" value="TreeGrafter"/>
</dbReference>
<dbReference type="InterPro" id="IPR015421">
    <property type="entry name" value="PyrdxlP-dep_Trfase_major"/>
</dbReference>
<dbReference type="SUPFAM" id="SSF53383">
    <property type="entry name" value="PLP-dependent transferases"/>
    <property type="match status" value="1"/>
</dbReference>